<gene>
    <name evidence="3" type="ORF">NO713_03536</name>
</gene>
<keyword evidence="4" id="KW-1185">Reference proteome</keyword>
<reference evidence="3" key="1">
    <citation type="submission" date="2020-09" db="EMBL/GenBank/DDBJ databases">
        <authorList>
            <person name="Blom J."/>
        </authorList>
    </citation>
    <scope>NUCLEOTIDE SEQUENCE</scope>
    <source>
        <strain evidence="3">No.713</strain>
    </source>
</reference>
<dbReference type="InterPro" id="IPR036917">
    <property type="entry name" value="Orange_carotenoid-bd_N_sf"/>
</dbReference>
<dbReference type="AlphaFoldDB" id="A0A9W4CP18"/>
<protein>
    <submittedName>
        <fullName evidence="3">Orange carotenoid-binding domain-containing protein</fullName>
    </submittedName>
</protein>
<evidence type="ECO:0000313" key="4">
    <source>
        <dbReference type="Proteomes" id="UP001153719"/>
    </source>
</evidence>
<dbReference type="SUPFAM" id="SSF81930">
    <property type="entry name" value="Orange carotenoid protein, N-terminal domain"/>
    <property type="match status" value="1"/>
</dbReference>
<keyword evidence="1" id="KW-0605">Phycobilisome</keyword>
<dbReference type="PROSITE" id="PS51773">
    <property type="entry name" value="OCP_N"/>
    <property type="match status" value="1"/>
</dbReference>
<dbReference type="RefSeq" id="WP_254174298.1">
    <property type="nucleotide sequence ID" value="NZ_LR882967.1"/>
</dbReference>
<dbReference type="EMBL" id="LR882967">
    <property type="protein sequence ID" value="CAD5966480.1"/>
    <property type="molecule type" value="Genomic_DNA"/>
</dbReference>
<keyword evidence="1" id="KW-0042">Antenna complex</keyword>
<dbReference type="KEGG" id="ppsu:NO713_03536"/>
<comment type="similarity">
    <text evidence="1">Belongs to the orange carotenoid-binding protein family.</text>
</comment>
<evidence type="ECO:0000313" key="3">
    <source>
        <dbReference type="EMBL" id="CAD5966480.1"/>
    </source>
</evidence>
<evidence type="ECO:0000256" key="1">
    <source>
        <dbReference type="PROSITE-ProRule" id="PRU01109"/>
    </source>
</evidence>
<dbReference type="GO" id="GO:0030089">
    <property type="term" value="C:phycobilisome"/>
    <property type="evidence" value="ECO:0007669"/>
    <property type="project" value="UniProtKB-UniRule"/>
</dbReference>
<dbReference type="Proteomes" id="UP001153719">
    <property type="component" value="Chromosome"/>
</dbReference>
<keyword evidence="1" id="KW-0793">Thylakoid</keyword>
<proteinExistence type="inferred from homology"/>
<evidence type="ECO:0000259" key="2">
    <source>
        <dbReference type="PROSITE" id="PS51773"/>
    </source>
</evidence>
<keyword evidence="1" id="KW-0472">Membrane</keyword>
<dbReference type="InterPro" id="IPR015233">
    <property type="entry name" value="Orange_carotenoid-bd_N"/>
</dbReference>
<keyword evidence="1" id="KW-0157">Chromophore</keyword>
<organism evidence="3 4">
    <name type="scientific">Planktothrix pseudagardhii</name>
    <dbReference type="NCBI Taxonomy" id="132604"/>
    <lineage>
        <taxon>Bacteria</taxon>
        <taxon>Bacillati</taxon>
        <taxon>Cyanobacteriota</taxon>
        <taxon>Cyanophyceae</taxon>
        <taxon>Oscillatoriophycideae</taxon>
        <taxon>Oscillatoriales</taxon>
        <taxon>Microcoleaceae</taxon>
        <taxon>Planktothrix</taxon>
    </lineage>
</organism>
<name>A0A9W4CP18_9CYAN</name>
<accession>A0A9W4CP18</accession>
<dbReference type="Gene3D" id="1.10.2090.10">
    <property type="entry name" value="Orange carotenoid-binding protein, N-terminal domain"/>
    <property type="match status" value="1"/>
</dbReference>
<dbReference type="GO" id="GO:0016037">
    <property type="term" value="P:light absorption"/>
    <property type="evidence" value="ECO:0007669"/>
    <property type="project" value="UniProtKB-UniRule"/>
</dbReference>
<feature type="domain" description="OCP N-terminal" evidence="2">
    <location>
        <begin position="7"/>
        <end position="158"/>
    </location>
</feature>
<dbReference type="Pfam" id="PF09150">
    <property type="entry name" value="Carot_N"/>
    <property type="match status" value="1"/>
</dbReference>
<sequence>MTFTPTQQDLEQALSKFRGLDVDTQLAFLWFVYTKMGQSITPAAPGAAQTEIAEGLYNQVQALSFEEQLQAQRDFLQSNDTQLCREYGSLSDNTKLLFWYRLAQGMDAKTIIPMPENYEFSQEGKALLGQLENMDFEQQITFLRQSVEPTGAAPQSGSGL</sequence>
<dbReference type="GO" id="GO:0031404">
    <property type="term" value="F:chloride ion binding"/>
    <property type="evidence" value="ECO:0007669"/>
    <property type="project" value="InterPro"/>
</dbReference>